<evidence type="ECO:0000313" key="3">
    <source>
        <dbReference type="Proteomes" id="UP000069773"/>
    </source>
</evidence>
<sequence length="203" mass="21661">MTTAGSELAGNPTPYLDDNYWIFVAFKCSVCNAQSIATGGVSAGAVGSVGGGLNDYADEMTGSGLAWFPAAGETQVYPDVPDHIAGAATEAFECASQKHNRAAVLLCRSVIEATAKEKNITAGKLFNKIEELEKQGFIRLHLKDAAHTVREFGNDMAHGDFVDPISDEDTQLVIELMAEILNEVFQSPAKIKRAQAAALARKQ</sequence>
<gene>
    <name evidence="2" type="ORF">RMCN_2510</name>
</gene>
<reference evidence="2 3" key="1">
    <citation type="journal article" date="2016" name="Genome Announc.">
        <title>Draft Genome Sequences of Five Rapidly Growing Mycobacterium Species, M. thermoresistibile, M. fortuitum subsp. acetamidolyticum, M. canariasense, M. brisbanense, and M. novocastrense.</title>
        <authorList>
            <person name="Katahira K."/>
            <person name="Ogura Y."/>
            <person name="Gotoh Y."/>
            <person name="Hayashi T."/>
        </authorList>
    </citation>
    <scope>NUCLEOTIDE SEQUENCE [LARGE SCALE GENOMIC DNA]</scope>
    <source>
        <strain evidence="2 3">JCM18114</strain>
    </source>
</reference>
<dbReference type="Pfam" id="PF13643">
    <property type="entry name" value="DUF4145"/>
    <property type="match status" value="1"/>
</dbReference>
<accession>A0ABQ0KIH5</accession>
<keyword evidence="3" id="KW-1185">Reference proteome</keyword>
<feature type="domain" description="DUF4145" evidence="1">
    <location>
        <begin position="90"/>
        <end position="177"/>
    </location>
</feature>
<evidence type="ECO:0000313" key="2">
    <source>
        <dbReference type="EMBL" id="GAT09377.1"/>
    </source>
</evidence>
<dbReference type="InterPro" id="IPR025285">
    <property type="entry name" value="DUF4145"/>
</dbReference>
<organism evidence="2 3">
    <name type="scientific">Mycolicibacterium novocastrense</name>
    <name type="common">Mycobacterium novocastrense</name>
    <dbReference type="NCBI Taxonomy" id="59813"/>
    <lineage>
        <taxon>Bacteria</taxon>
        <taxon>Bacillati</taxon>
        <taxon>Actinomycetota</taxon>
        <taxon>Actinomycetes</taxon>
        <taxon>Mycobacteriales</taxon>
        <taxon>Mycobacteriaceae</taxon>
        <taxon>Mycolicibacterium</taxon>
    </lineage>
</organism>
<proteinExistence type="predicted"/>
<dbReference type="EMBL" id="BCTA01000029">
    <property type="protein sequence ID" value="GAT09377.1"/>
    <property type="molecule type" value="Genomic_DNA"/>
</dbReference>
<dbReference type="Proteomes" id="UP000069773">
    <property type="component" value="Unassembled WGS sequence"/>
</dbReference>
<comment type="caution">
    <text evidence="2">The sequence shown here is derived from an EMBL/GenBank/DDBJ whole genome shotgun (WGS) entry which is preliminary data.</text>
</comment>
<dbReference type="RefSeq" id="WP_234787646.1">
    <property type="nucleotide sequence ID" value="NZ_BCTA01000029.1"/>
</dbReference>
<protein>
    <recommendedName>
        <fullName evidence="1">DUF4145 domain-containing protein</fullName>
    </recommendedName>
</protein>
<evidence type="ECO:0000259" key="1">
    <source>
        <dbReference type="Pfam" id="PF13643"/>
    </source>
</evidence>
<name>A0ABQ0KIH5_MYCNV</name>